<dbReference type="InterPro" id="IPR019734">
    <property type="entry name" value="TPR_rpt"/>
</dbReference>
<dbReference type="EMBL" id="LCTZ01000002">
    <property type="protein sequence ID" value="KQC29491.1"/>
    <property type="molecule type" value="Genomic_DNA"/>
</dbReference>
<dbReference type="InterPro" id="IPR036388">
    <property type="entry name" value="WH-like_DNA-bd_sf"/>
</dbReference>
<proteinExistence type="predicted"/>
<dbReference type="STRING" id="346185.AAY42_05970"/>
<dbReference type="Gene3D" id="1.25.40.10">
    <property type="entry name" value="Tetratricopeptide repeat domain"/>
    <property type="match status" value="2"/>
</dbReference>
<dbReference type="PANTHER" id="PTHR10098">
    <property type="entry name" value="RAPSYN-RELATED"/>
    <property type="match status" value="1"/>
</dbReference>
<dbReference type="PANTHER" id="PTHR10098:SF108">
    <property type="entry name" value="TETRATRICOPEPTIDE REPEAT PROTEIN 28"/>
    <property type="match status" value="1"/>
</dbReference>
<dbReference type="PATRIC" id="fig|1547436.3.peg.1238"/>
<gene>
    <name evidence="3" type="ORF">AAY42_05970</name>
</gene>
<dbReference type="AlphaFoldDB" id="A0A0N8WFS2"/>
<keyword evidence="1" id="KW-0802">TPR repeat</keyword>
<evidence type="ECO:0000313" key="4">
    <source>
        <dbReference type="Proteomes" id="UP000050827"/>
    </source>
</evidence>
<sequence length="581" mass="67157">MKTKTLTLLGFFFICISICSWGQENNKIDSLLNLIPIQKDTALIKTYRELFRTTVRKDPKKSKLYLDKALAELKTIPNTKFIAILTMDQGQFYYSTADYRKSNEFYKKAIGLFDQLENKKELSMIYNNLGINQKYMGQPKQALESHLKSLRLKEELGVTGNSLAASYVNIGVLQSELGNLKVSNEYYRKAETICISEKMEWGLSMVQSNIALNMEKEGKIKEALENYFKSIPYFEENGYNIELAKQYNLIGALYNDLDSLVLAKEYFSKSLKLAREKGEAQIVGLSTQNLGEIYFKQKRYAQALKNFTDALIISTETGTETRMITNYLKIANTHAAMGNFKRAYDFRKLHFDKYDTIFKQENIEKINELEIQYQTEKKEQQIVLQDKEITVLEQEAKINTQQRLLLGGGMTLSTLALGFGFYGFRERTKKNKLEKEKVDAELAFKKKELTTHALHLAKKNEVLENVKLKAKDLKSLGDAKGYQELIKTINFDQQDDKNWESFTQYFEQVHRDFAKNVKNRYPEVTKNELRFMALLKMNMSSKEIATILNISPDGIKKARQRLRKKMALTPEDSLENTILAI</sequence>
<name>A0A0N8WFS2_9FLAO</name>
<evidence type="ECO:0000313" key="3">
    <source>
        <dbReference type="EMBL" id="KQC29491.1"/>
    </source>
</evidence>
<protein>
    <submittedName>
        <fullName evidence="3">Uncharacterized protein</fullName>
    </submittedName>
</protein>
<comment type="caution">
    <text evidence="3">The sequence shown here is derived from an EMBL/GenBank/DDBJ whole genome shotgun (WGS) entry which is preliminary data.</text>
</comment>
<dbReference type="GO" id="GO:0003677">
    <property type="term" value="F:DNA binding"/>
    <property type="evidence" value="ECO:0007669"/>
    <property type="project" value="InterPro"/>
</dbReference>
<dbReference type="SMART" id="SM00028">
    <property type="entry name" value="TPR"/>
    <property type="match status" value="6"/>
</dbReference>
<feature type="coiled-coil region" evidence="2">
    <location>
        <begin position="430"/>
        <end position="476"/>
    </location>
</feature>
<dbReference type="InterPro" id="IPR016032">
    <property type="entry name" value="Sig_transdc_resp-reg_C-effctor"/>
</dbReference>
<feature type="repeat" description="TPR" evidence="1">
    <location>
        <begin position="244"/>
        <end position="277"/>
    </location>
</feature>
<reference evidence="3 4" key="1">
    <citation type="submission" date="2015-04" db="EMBL/GenBank/DDBJ databases">
        <title>Complete genome of flavobacterium.</title>
        <authorList>
            <person name="Kwon Y.M."/>
            <person name="Kim S.-J."/>
        </authorList>
    </citation>
    <scope>NUCLEOTIDE SEQUENCE [LARGE SCALE GENOMIC DNA]</scope>
    <source>
        <strain evidence="3 4">DK169</strain>
    </source>
</reference>
<dbReference type="OrthoDB" id="1090267at2"/>
<dbReference type="PROSITE" id="PS50005">
    <property type="entry name" value="TPR"/>
    <property type="match status" value="2"/>
</dbReference>
<dbReference type="Proteomes" id="UP000050827">
    <property type="component" value="Unassembled WGS sequence"/>
</dbReference>
<feature type="repeat" description="TPR" evidence="1">
    <location>
        <begin position="284"/>
        <end position="317"/>
    </location>
</feature>
<dbReference type="SUPFAM" id="SSF48452">
    <property type="entry name" value="TPR-like"/>
    <property type="match status" value="2"/>
</dbReference>
<accession>A0A0N8WFS2</accession>
<keyword evidence="2" id="KW-0175">Coiled coil</keyword>
<dbReference type="SUPFAM" id="SSF46894">
    <property type="entry name" value="C-terminal effector domain of the bipartite response regulators"/>
    <property type="match status" value="1"/>
</dbReference>
<keyword evidence="4" id="KW-1185">Reference proteome</keyword>
<dbReference type="InterPro" id="IPR011990">
    <property type="entry name" value="TPR-like_helical_dom_sf"/>
</dbReference>
<dbReference type="GO" id="GO:0006355">
    <property type="term" value="P:regulation of DNA-templated transcription"/>
    <property type="evidence" value="ECO:0007669"/>
    <property type="project" value="InterPro"/>
</dbReference>
<evidence type="ECO:0000256" key="2">
    <source>
        <dbReference type="SAM" id="Coils"/>
    </source>
</evidence>
<organism evidence="3 4">
    <name type="scientific">Flagellimonas eckloniae</name>
    <dbReference type="NCBI Taxonomy" id="346185"/>
    <lineage>
        <taxon>Bacteria</taxon>
        <taxon>Pseudomonadati</taxon>
        <taxon>Bacteroidota</taxon>
        <taxon>Flavobacteriia</taxon>
        <taxon>Flavobacteriales</taxon>
        <taxon>Flavobacteriaceae</taxon>
        <taxon>Flagellimonas</taxon>
    </lineage>
</organism>
<dbReference type="RefSeq" id="WP_055393325.1">
    <property type="nucleotide sequence ID" value="NZ_LCTZ01000002.1"/>
</dbReference>
<dbReference type="Gene3D" id="1.10.10.10">
    <property type="entry name" value="Winged helix-like DNA-binding domain superfamily/Winged helix DNA-binding domain"/>
    <property type="match status" value="1"/>
</dbReference>
<dbReference type="Pfam" id="PF13424">
    <property type="entry name" value="TPR_12"/>
    <property type="match status" value="2"/>
</dbReference>
<evidence type="ECO:0000256" key="1">
    <source>
        <dbReference type="PROSITE-ProRule" id="PRU00339"/>
    </source>
</evidence>